<accession>A0A1V3XYK5</accession>
<dbReference type="AlphaFoldDB" id="A0A1V3XYK5"/>
<name>A0A1V3XYK5_MYCKA</name>
<evidence type="ECO:0000313" key="3">
    <source>
        <dbReference type="Proteomes" id="UP000188532"/>
    </source>
</evidence>
<organism evidence="2 3">
    <name type="scientific">Mycobacterium kansasii</name>
    <dbReference type="NCBI Taxonomy" id="1768"/>
    <lineage>
        <taxon>Bacteria</taxon>
        <taxon>Bacillati</taxon>
        <taxon>Actinomycetota</taxon>
        <taxon>Actinomycetes</taxon>
        <taxon>Mycobacteriales</taxon>
        <taxon>Mycobacteriaceae</taxon>
        <taxon>Mycobacterium</taxon>
    </lineage>
</organism>
<sequence>MLEKSCPTVTIVARPLPNQSRKSSARRSPQVTTYRSVTVVSEGAHAADKDPTRFP</sequence>
<dbReference type="EMBL" id="MVBN01000001">
    <property type="protein sequence ID" value="OOK84128.1"/>
    <property type="molecule type" value="Genomic_DNA"/>
</dbReference>
<gene>
    <name evidence="2" type="ORF">BZL29_1024</name>
</gene>
<evidence type="ECO:0000256" key="1">
    <source>
        <dbReference type="SAM" id="MobiDB-lite"/>
    </source>
</evidence>
<proteinExistence type="predicted"/>
<feature type="region of interest" description="Disordered" evidence="1">
    <location>
        <begin position="15"/>
        <end position="34"/>
    </location>
</feature>
<protein>
    <submittedName>
        <fullName evidence="2">Uncharacterized protein</fullName>
    </submittedName>
</protein>
<evidence type="ECO:0000313" key="2">
    <source>
        <dbReference type="EMBL" id="OOK84128.1"/>
    </source>
</evidence>
<reference evidence="2 3" key="1">
    <citation type="submission" date="2017-02" db="EMBL/GenBank/DDBJ databases">
        <title>Complete genome sequences of Mycobacterium kansasii strains isolated from rhesus macaques.</title>
        <authorList>
            <person name="Panda A."/>
            <person name="Nagaraj S."/>
            <person name="Zhao X."/>
            <person name="Tettelin H."/>
            <person name="Detolla L.J."/>
        </authorList>
    </citation>
    <scope>NUCLEOTIDE SEQUENCE [LARGE SCALE GENOMIC DNA]</scope>
    <source>
        <strain evidence="2 3">11-3469</strain>
    </source>
</reference>
<dbReference type="Proteomes" id="UP000188532">
    <property type="component" value="Unassembled WGS sequence"/>
</dbReference>
<comment type="caution">
    <text evidence="2">The sequence shown here is derived from an EMBL/GenBank/DDBJ whole genome shotgun (WGS) entry which is preliminary data.</text>
</comment>
<feature type="compositionally biased region" description="Polar residues" evidence="1">
    <location>
        <begin position="17"/>
        <end position="34"/>
    </location>
</feature>